<protein>
    <submittedName>
        <fullName evidence="2">Uncharacterized protein</fullName>
    </submittedName>
</protein>
<reference evidence="2 3" key="1">
    <citation type="submission" date="2016-03" db="EMBL/GenBank/DDBJ databases">
        <authorList>
            <person name="Ploux O."/>
        </authorList>
    </citation>
    <scope>NUCLEOTIDE SEQUENCE [LARGE SCALE GENOMIC DNA]</scope>
    <source>
        <strain evidence="2 3">UAMH 11012</strain>
    </source>
</reference>
<keyword evidence="3" id="KW-1185">Reference proteome</keyword>
<dbReference type="AlphaFoldDB" id="A0A1L7XIV7"/>
<name>A0A1L7XIV7_9HELO</name>
<proteinExistence type="predicted"/>
<dbReference type="OrthoDB" id="3555874at2759"/>
<feature type="region of interest" description="Disordered" evidence="1">
    <location>
        <begin position="182"/>
        <end position="218"/>
    </location>
</feature>
<gene>
    <name evidence="2" type="ORF">PAC_14786</name>
</gene>
<evidence type="ECO:0000313" key="3">
    <source>
        <dbReference type="Proteomes" id="UP000184330"/>
    </source>
</evidence>
<organism evidence="2 3">
    <name type="scientific">Phialocephala subalpina</name>
    <dbReference type="NCBI Taxonomy" id="576137"/>
    <lineage>
        <taxon>Eukaryota</taxon>
        <taxon>Fungi</taxon>
        <taxon>Dikarya</taxon>
        <taxon>Ascomycota</taxon>
        <taxon>Pezizomycotina</taxon>
        <taxon>Leotiomycetes</taxon>
        <taxon>Helotiales</taxon>
        <taxon>Mollisiaceae</taxon>
        <taxon>Phialocephala</taxon>
        <taxon>Phialocephala fortinii species complex</taxon>
    </lineage>
</organism>
<evidence type="ECO:0000313" key="2">
    <source>
        <dbReference type="EMBL" id="CZR64886.1"/>
    </source>
</evidence>
<evidence type="ECO:0000256" key="1">
    <source>
        <dbReference type="SAM" id="MobiDB-lite"/>
    </source>
</evidence>
<sequence>MVPSLARDHRDSTSVQIPMNASAGISSTSLDIAQAASFQMAESSGTSTSSPVIDYKKASSEDVKKALVRVTNQKKWGNTDSWRFYLKGRNYLFNDISRSPGFWALDWRNPDSWDRIEQEYIRRSTAEAKEVAREGEIPQWALDGDWMHRHPELVQWMRKEHWRNNKKTLIALFEQEAHEGGLGAARAEDRRARDPVSSSADGDTDAAGVGTWQQVVLR</sequence>
<dbReference type="EMBL" id="FJOG01000028">
    <property type="protein sequence ID" value="CZR64886.1"/>
    <property type="molecule type" value="Genomic_DNA"/>
</dbReference>
<accession>A0A1L7XIV7</accession>
<dbReference type="Proteomes" id="UP000184330">
    <property type="component" value="Unassembled WGS sequence"/>
</dbReference>